<evidence type="ECO:0000259" key="6">
    <source>
        <dbReference type="PROSITE" id="PS51485"/>
    </source>
</evidence>
<dbReference type="FunFam" id="2.60.40.420:FF:000013">
    <property type="entry name" value="basic blue protein-like"/>
    <property type="match status" value="1"/>
</dbReference>
<organism evidence="7 8">
    <name type="scientific">Abeliophyllum distichum</name>
    <dbReference type="NCBI Taxonomy" id="126358"/>
    <lineage>
        <taxon>Eukaryota</taxon>
        <taxon>Viridiplantae</taxon>
        <taxon>Streptophyta</taxon>
        <taxon>Embryophyta</taxon>
        <taxon>Tracheophyta</taxon>
        <taxon>Spermatophyta</taxon>
        <taxon>Magnoliopsida</taxon>
        <taxon>eudicotyledons</taxon>
        <taxon>Gunneridae</taxon>
        <taxon>Pentapetalae</taxon>
        <taxon>asterids</taxon>
        <taxon>lamiids</taxon>
        <taxon>Lamiales</taxon>
        <taxon>Oleaceae</taxon>
        <taxon>Forsythieae</taxon>
        <taxon>Abeliophyllum</taxon>
    </lineage>
</organism>
<evidence type="ECO:0000256" key="4">
    <source>
        <dbReference type="ARBA" id="ARBA00071970"/>
    </source>
</evidence>
<dbReference type="AlphaFoldDB" id="A0ABD1Q3G5"/>
<proteinExistence type="predicted"/>
<dbReference type="EMBL" id="JBFOLK010000012">
    <property type="protein sequence ID" value="KAL2470153.1"/>
    <property type="molecule type" value="Genomic_DNA"/>
</dbReference>
<gene>
    <name evidence="7" type="ORF">Adt_38289</name>
</gene>
<dbReference type="SUPFAM" id="SSF49503">
    <property type="entry name" value="Cupredoxins"/>
    <property type="match status" value="1"/>
</dbReference>
<dbReference type="PANTHER" id="PTHR33021">
    <property type="entry name" value="BLUE COPPER PROTEIN"/>
    <property type="match status" value="1"/>
</dbReference>
<name>A0ABD1Q3G5_9LAMI</name>
<keyword evidence="8" id="KW-1185">Reference proteome</keyword>
<dbReference type="GO" id="GO:0046872">
    <property type="term" value="F:metal ion binding"/>
    <property type="evidence" value="ECO:0007669"/>
    <property type="project" value="UniProtKB-KW"/>
</dbReference>
<evidence type="ECO:0000256" key="3">
    <source>
        <dbReference type="ARBA" id="ARBA00023157"/>
    </source>
</evidence>
<keyword evidence="3" id="KW-1015">Disulfide bond</keyword>
<evidence type="ECO:0000256" key="5">
    <source>
        <dbReference type="ARBA" id="ARBA00082491"/>
    </source>
</evidence>
<evidence type="ECO:0000256" key="2">
    <source>
        <dbReference type="ARBA" id="ARBA00023008"/>
    </source>
</evidence>
<reference evidence="8" key="1">
    <citation type="submission" date="2024-07" db="EMBL/GenBank/DDBJ databases">
        <title>Two chromosome-level genome assemblies of Korean endemic species Abeliophyllum distichum and Forsythia ovata (Oleaceae).</title>
        <authorList>
            <person name="Jang H."/>
        </authorList>
    </citation>
    <scope>NUCLEOTIDE SEQUENCE [LARGE SCALE GENOMIC DNA]</scope>
</reference>
<evidence type="ECO:0000256" key="1">
    <source>
        <dbReference type="ARBA" id="ARBA00022723"/>
    </source>
</evidence>
<evidence type="ECO:0000313" key="8">
    <source>
        <dbReference type="Proteomes" id="UP001604336"/>
    </source>
</evidence>
<sequence length="109" mass="11868">MVFRMLVQSNNANGETYYVGDAAGWGFRVVGWEDGKNFKAGDVLVFRYDPRVHNVLVTDEAGYTSCVPPSAQKYDSGNDAITLGSGDFFFICGVPGHCEIGMRIAIHAV</sequence>
<dbReference type="PROSITE" id="PS51485">
    <property type="entry name" value="PHYTOCYANIN"/>
    <property type="match status" value="1"/>
</dbReference>
<dbReference type="InterPro" id="IPR008972">
    <property type="entry name" value="Cupredoxin"/>
</dbReference>
<evidence type="ECO:0000313" key="7">
    <source>
        <dbReference type="EMBL" id="KAL2470153.1"/>
    </source>
</evidence>
<keyword evidence="1" id="KW-0479">Metal-binding</keyword>
<dbReference type="Proteomes" id="UP001604336">
    <property type="component" value="Unassembled WGS sequence"/>
</dbReference>
<dbReference type="Gene3D" id="2.60.40.420">
    <property type="entry name" value="Cupredoxins - blue copper proteins"/>
    <property type="match status" value="1"/>
</dbReference>
<dbReference type="InterPro" id="IPR003245">
    <property type="entry name" value="Phytocyanin_dom"/>
</dbReference>
<dbReference type="InterPro" id="IPR039391">
    <property type="entry name" value="Phytocyanin-like"/>
</dbReference>
<comment type="caution">
    <text evidence="7">The sequence shown here is derived from an EMBL/GenBank/DDBJ whole genome shotgun (WGS) entry which is preliminary data.</text>
</comment>
<keyword evidence="2" id="KW-0186">Copper</keyword>
<feature type="domain" description="Phytocyanin" evidence="6">
    <location>
        <begin position="15"/>
        <end position="109"/>
    </location>
</feature>
<dbReference type="PANTHER" id="PTHR33021:SF193">
    <property type="entry name" value="OS06G0218600 PROTEIN"/>
    <property type="match status" value="1"/>
</dbReference>
<dbReference type="InterPro" id="IPR041844">
    <property type="entry name" value="Plantacyanin"/>
</dbReference>
<protein>
    <recommendedName>
        <fullName evidence="4">Basic blue protein</fullName>
    </recommendedName>
    <alternativeName>
        <fullName evidence="5">Plantacyanin</fullName>
    </alternativeName>
</protein>
<accession>A0ABD1Q3G5</accession>
<dbReference type="Pfam" id="PF02298">
    <property type="entry name" value="Cu_bind_like"/>
    <property type="match status" value="1"/>
</dbReference>
<dbReference type="CDD" id="cd11013">
    <property type="entry name" value="Plantacyanin"/>
    <property type="match status" value="1"/>
</dbReference>